<dbReference type="InterPro" id="IPR001980">
    <property type="entry name" value="PPAT"/>
</dbReference>
<feature type="binding site" evidence="9">
    <location>
        <position position="89"/>
    </location>
    <ligand>
        <name>substrate</name>
    </ligand>
</feature>
<evidence type="ECO:0000256" key="7">
    <source>
        <dbReference type="ARBA" id="ARBA00022993"/>
    </source>
</evidence>
<feature type="binding site" evidence="9">
    <location>
        <begin position="90"/>
        <end position="92"/>
    </location>
    <ligand>
        <name>ATP</name>
        <dbReference type="ChEBI" id="CHEBI:30616"/>
    </ligand>
</feature>
<dbReference type="GO" id="GO:0016779">
    <property type="term" value="F:nucleotidyltransferase activity"/>
    <property type="evidence" value="ECO:0007669"/>
    <property type="project" value="UniProtKB-KW"/>
</dbReference>
<keyword evidence="1 9" id="KW-0963">Cytoplasm</keyword>
<evidence type="ECO:0000313" key="12">
    <source>
        <dbReference type="Proteomes" id="UP001501166"/>
    </source>
</evidence>
<feature type="site" description="Transition state stabilizer" evidence="9">
    <location>
        <position position="17"/>
    </location>
</feature>
<dbReference type="NCBIfam" id="TIGR00125">
    <property type="entry name" value="cyt_tran_rel"/>
    <property type="match status" value="1"/>
</dbReference>
<accession>A0ABN0XK78</accession>
<dbReference type="PRINTS" id="PR01020">
    <property type="entry name" value="LPSBIOSNTHSS"/>
</dbReference>
<keyword evidence="4 9" id="KW-0547">Nucleotide-binding</keyword>
<feature type="binding site" evidence="9">
    <location>
        <begin position="9"/>
        <end position="10"/>
    </location>
    <ligand>
        <name>ATP</name>
        <dbReference type="ChEBI" id="CHEBI:30616"/>
    </ligand>
</feature>
<keyword evidence="5 9" id="KW-0067">ATP-binding</keyword>
<dbReference type="NCBIfam" id="TIGR01510">
    <property type="entry name" value="coaD_prev_kdtB"/>
    <property type="match status" value="1"/>
</dbReference>
<dbReference type="Proteomes" id="UP001501166">
    <property type="component" value="Unassembled WGS sequence"/>
</dbReference>
<evidence type="ECO:0000256" key="8">
    <source>
        <dbReference type="ARBA" id="ARBA00029346"/>
    </source>
</evidence>
<gene>
    <name evidence="9 11" type="primary">coaD</name>
    <name evidence="11" type="ORF">GCM10008932_17990</name>
</gene>
<dbReference type="Pfam" id="PF01467">
    <property type="entry name" value="CTP_transf_like"/>
    <property type="match status" value="1"/>
</dbReference>
<comment type="caution">
    <text evidence="11">The sequence shown here is derived from an EMBL/GenBank/DDBJ whole genome shotgun (WGS) entry which is preliminary data.</text>
</comment>
<dbReference type="Gene3D" id="3.40.50.620">
    <property type="entry name" value="HUPs"/>
    <property type="match status" value="1"/>
</dbReference>
<dbReference type="EMBL" id="BAAACW010000112">
    <property type="protein sequence ID" value="GAA0366232.1"/>
    <property type="molecule type" value="Genomic_DNA"/>
</dbReference>
<evidence type="ECO:0000313" key="11">
    <source>
        <dbReference type="EMBL" id="GAA0366232.1"/>
    </source>
</evidence>
<keyword evidence="7 9" id="KW-0173">Coenzyme A biosynthesis</keyword>
<keyword evidence="12" id="KW-1185">Reference proteome</keyword>
<dbReference type="HAMAP" id="MF_00151">
    <property type="entry name" value="PPAT_bact"/>
    <property type="match status" value="1"/>
</dbReference>
<evidence type="ECO:0000256" key="3">
    <source>
        <dbReference type="ARBA" id="ARBA00022695"/>
    </source>
</evidence>
<feature type="binding site" evidence="9">
    <location>
        <begin position="125"/>
        <end position="131"/>
    </location>
    <ligand>
        <name>ATP</name>
        <dbReference type="ChEBI" id="CHEBI:30616"/>
    </ligand>
</feature>
<dbReference type="EC" id="2.7.7.3" evidence="9"/>
<sequence>MTKALYVGSFDPITNGHIDIIKRASQLFGEVIVVASASTAKKYVFTLEERLKLIETSLEQLNITNTQVMSYDGLTINLAEELKADVLIRGIRSVKDMEYESDIAQLNKLQNDTIETVLLFSDVKYQSISSTMVKEIAFYKGDLSALVPETVEKALTEKFNERR</sequence>
<dbReference type="SUPFAM" id="SSF52374">
    <property type="entry name" value="Nucleotidylyl transferase"/>
    <property type="match status" value="1"/>
</dbReference>
<evidence type="ECO:0000256" key="6">
    <source>
        <dbReference type="ARBA" id="ARBA00022842"/>
    </source>
</evidence>
<evidence type="ECO:0000256" key="4">
    <source>
        <dbReference type="ARBA" id="ARBA00022741"/>
    </source>
</evidence>
<feature type="binding site" evidence="9">
    <location>
        <position position="17"/>
    </location>
    <ligand>
        <name>ATP</name>
        <dbReference type="ChEBI" id="CHEBI:30616"/>
    </ligand>
</feature>
<dbReference type="InterPro" id="IPR004821">
    <property type="entry name" value="Cyt_trans-like"/>
</dbReference>
<keyword evidence="3 9" id="KW-0548">Nucleotidyltransferase</keyword>
<keyword evidence="6 9" id="KW-0460">Magnesium</keyword>
<dbReference type="PANTHER" id="PTHR21342:SF1">
    <property type="entry name" value="PHOSPHOPANTETHEINE ADENYLYLTRANSFERASE"/>
    <property type="match status" value="1"/>
</dbReference>
<proteinExistence type="inferred from homology"/>
<comment type="subunit">
    <text evidence="9">Homohexamer.</text>
</comment>
<organism evidence="11 12">
    <name type="scientific">Alkalibacterium iburiense</name>
    <dbReference type="NCBI Taxonomy" id="290589"/>
    <lineage>
        <taxon>Bacteria</taxon>
        <taxon>Bacillati</taxon>
        <taxon>Bacillota</taxon>
        <taxon>Bacilli</taxon>
        <taxon>Lactobacillales</taxon>
        <taxon>Carnobacteriaceae</taxon>
        <taxon>Alkalibacterium</taxon>
    </lineage>
</organism>
<comment type="pathway">
    <text evidence="9">Cofactor biosynthesis; coenzyme A biosynthesis; CoA from (R)-pantothenate: step 4/5.</text>
</comment>
<evidence type="ECO:0000259" key="10">
    <source>
        <dbReference type="Pfam" id="PF01467"/>
    </source>
</evidence>
<name>A0ABN0XK78_9LACT</name>
<dbReference type="PANTHER" id="PTHR21342">
    <property type="entry name" value="PHOSPHOPANTETHEINE ADENYLYLTRANSFERASE"/>
    <property type="match status" value="1"/>
</dbReference>
<comment type="function">
    <text evidence="9">Reversibly transfers an adenylyl group from ATP to 4'-phosphopantetheine, yielding dephospho-CoA (dPCoA) and pyrophosphate.</text>
</comment>
<feature type="domain" description="Cytidyltransferase-like" evidence="10">
    <location>
        <begin position="5"/>
        <end position="135"/>
    </location>
</feature>
<comment type="catalytic activity">
    <reaction evidence="8 9">
        <text>(R)-4'-phosphopantetheine + ATP + H(+) = 3'-dephospho-CoA + diphosphate</text>
        <dbReference type="Rhea" id="RHEA:19801"/>
        <dbReference type="ChEBI" id="CHEBI:15378"/>
        <dbReference type="ChEBI" id="CHEBI:30616"/>
        <dbReference type="ChEBI" id="CHEBI:33019"/>
        <dbReference type="ChEBI" id="CHEBI:57328"/>
        <dbReference type="ChEBI" id="CHEBI:61723"/>
        <dbReference type="EC" id="2.7.7.3"/>
    </reaction>
</comment>
<evidence type="ECO:0000256" key="1">
    <source>
        <dbReference type="ARBA" id="ARBA00022490"/>
    </source>
</evidence>
<evidence type="ECO:0000256" key="2">
    <source>
        <dbReference type="ARBA" id="ARBA00022679"/>
    </source>
</evidence>
<dbReference type="CDD" id="cd02163">
    <property type="entry name" value="PPAT"/>
    <property type="match status" value="1"/>
</dbReference>
<evidence type="ECO:0000256" key="5">
    <source>
        <dbReference type="ARBA" id="ARBA00022840"/>
    </source>
</evidence>
<reference evidence="11 12" key="1">
    <citation type="journal article" date="2019" name="Int. J. Syst. Evol. Microbiol.">
        <title>The Global Catalogue of Microorganisms (GCM) 10K type strain sequencing project: providing services to taxonomists for standard genome sequencing and annotation.</title>
        <authorList>
            <consortium name="The Broad Institute Genomics Platform"/>
            <consortium name="The Broad Institute Genome Sequencing Center for Infectious Disease"/>
            <person name="Wu L."/>
            <person name="Ma J."/>
        </authorList>
    </citation>
    <scope>NUCLEOTIDE SEQUENCE [LARGE SCALE GENOMIC DNA]</scope>
    <source>
        <strain evidence="11 12">JCM 12662</strain>
    </source>
</reference>
<evidence type="ECO:0000256" key="9">
    <source>
        <dbReference type="HAMAP-Rule" id="MF_00151"/>
    </source>
</evidence>
<protein>
    <recommendedName>
        <fullName evidence="9">Phosphopantetheine adenylyltransferase</fullName>
        <ecNumber evidence="9">2.7.7.3</ecNumber>
    </recommendedName>
    <alternativeName>
        <fullName evidence="9">Dephospho-CoA pyrophosphorylase</fullName>
    </alternativeName>
    <alternativeName>
        <fullName evidence="9">Pantetheine-phosphate adenylyltransferase</fullName>
        <shortName evidence="9">PPAT</shortName>
    </alternativeName>
</protein>
<dbReference type="InterPro" id="IPR014729">
    <property type="entry name" value="Rossmann-like_a/b/a_fold"/>
</dbReference>
<dbReference type="RefSeq" id="WP_343755860.1">
    <property type="nucleotide sequence ID" value="NZ_BAAACW010000112.1"/>
</dbReference>
<keyword evidence="2 9" id="KW-0808">Transferase</keyword>
<comment type="similarity">
    <text evidence="9">Belongs to the bacterial CoaD family.</text>
</comment>
<comment type="cofactor">
    <cofactor evidence="9">
        <name>Mg(2+)</name>
        <dbReference type="ChEBI" id="CHEBI:18420"/>
    </cofactor>
</comment>
<comment type="subcellular location">
    <subcellularLocation>
        <location evidence="9">Cytoplasm</location>
    </subcellularLocation>
</comment>
<feature type="binding site" evidence="9">
    <location>
        <position position="41"/>
    </location>
    <ligand>
        <name>substrate</name>
    </ligand>
</feature>
<feature type="binding site" evidence="9">
    <location>
        <position position="100"/>
    </location>
    <ligand>
        <name>ATP</name>
        <dbReference type="ChEBI" id="CHEBI:30616"/>
    </ligand>
</feature>
<feature type="binding site" evidence="9">
    <location>
        <position position="9"/>
    </location>
    <ligand>
        <name>substrate</name>
    </ligand>
</feature>
<feature type="binding site" evidence="9">
    <location>
        <position position="75"/>
    </location>
    <ligand>
        <name>substrate</name>
    </ligand>
</feature>